<evidence type="ECO:0000313" key="2">
    <source>
        <dbReference type="Proteomes" id="UP000005239"/>
    </source>
</evidence>
<name>A0A2A6BSH3_PRIPA</name>
<organism evidence="1 2">
    <name type="scientific">Pristionchus pacificus</name>
    <name type="common">Parasitic nematode worm</name>
    <dbReference type="NCBI Taxonomy" id="54126"/>
    <lineage>
        <taxon>Eukaryota</taxon>
        <taxon>Metazoa</taxon>
        <taxon>Ecdysozoa</taxon>
        <taxon>Nematoda</taxon>
        <taxon>Chromadorea</taxon>
        <taxon>Rhabditida</taxon>
        <taxon>Rhabditina</taxon>
        <taxon>Diplogasteromorpha</taxon>
        <taxon>Diplogasteroidea</taxon>
        <taxon>Neodiplogasteridae</taxon>
        <taxon>Pristionchus</taxon>
    </lineage>
</organism>
<sequence>MEYGTCRCSADRQLSYRILPPPHRSNAMAEVISPPPHSFNANHKRVSFGENPVKTFLYEKEDDSTPILSRQPYTEPNINLARVPFHLSNDPSFLLNAHHKSADT</sequence>
<accession>A0A8R1YRI7</accession>
<protein>
    <submittedName>
        <fullName evidence="1">Uncharacterized protein</fullName>
    </submittedName>
</protein>
<keyword evidence="2" id="KW-1185">Reference proteome</keyword>
<dbReference type="AlphaFoldDB" id="A0A2A6BSH3"/>
<dbReference type="OrthoDB" id="5870947at2759"/>
<gene>
    <name evidence="1" type="primary">WBGene00275828</name>
</gene>
<reference evidence="2" key="1">
    <citation type="journal article" date="2008" name="Nat. Genet.">
        <title>The Pristionchus pacificus genome provides a unique perspective on nematode lifestyle and parasitism.</title>
        <authorList>
            <person name="Dieterich C."/>
            <person name="Clifton S.W."/>
            <person name="Schuster L.N."/>
            <person name="Chinwalla A."/>
            <person name="Delehaunty K."/>
            <person name="Dinkelacker I."/>
            <person name="Fulton L."/>
            <person name="Fulton R."/>
            <person name="Godfrey J."/>
            <person name="Minx P."/>
            <person name="Mitreva M."/>
            <person name="Roeseler W."/>
            <person name="Tian H."/>
            <person name="Witte H."/>
            <person name="Yang S.P."/>
            <person name="Wilson R.K."/>
            <person name="Sommer R.J."/>
        </authorList>
    </citation>
    <scope>NUCLEOTIDE SEQUENCE [LARGE SCALE GENOMIC DNA]</scope>
    <source>
        <strain evidence="2">PS312</strain>
    </source>
</reference>
<reference evidence="1" key="2">
    <citation type="submission" date="2022-06" db="UniProtKB">
        <authorList>
            <consortium name="EnsemblMetazoa"/>
        </authorList>
    </citation>
    <scope>IDENTIFICATION</scope>
    <source>
        <strain evidence="1">PS312</strain>
    </source>
</reference>
<dbReference type="Proteomes" id="UP000005239">
    <property type="component" value="Unassembled WGS sequence"/>
</dbReference>
<proteinExistence type="predicted"/>
<accession>A0A2A6BSH3</accession>
<dbReference type="EnsemblMetazoa" id="PPA37459.1">
    <property type="protein sequence ID" value="PPA37459.1"/>
    <property type="gene ID" value="WBGene00275828"/>
</dbReference>
<evidence type="ECO:0000313" key="1">
    <source>
        <dbReference type="EnsemblMetazoa" id="PPA37459.1"/>
    </source>
</evidence>